<evidence type="ECO:0000313" key="3">
    <source>
        <dbReference type="EMBL" id="PWN29586.1"/>
    </source>
</evidence>
<feature type="region of interest" description="Disordered" evidence="1">
    <location>
        <begin position="1019"/>
        <end position="1041"/>
    </location>
</feature>
<feature type="compositionally biased region" description="Polar residues" evidence="1">
    <location>
        <begin position="1826"/>
        <end position="1838"/>
    </location>
</feature>
<evidence type="ECO:0000256" key="1">
    <source>
        <dbReference type="SAM" id="MobiDB-lite"/>
    </source>
</evidence>
<dbReference type="PANTHER" id="PTHR35895:SF1">
    <property type="entry name" value="LIPID-BINDING SERUM GLYCOPROTEIN C-TERMINAL DOMAIN-CONTAINING PROTEIN"/>
    <property type="match status" value="1"/>
</dbReference>
<accession>A0A316UWB6</accession>
<dbReference type="OrthoDB" id="10039566at2759"/>
<feature type="region of interest" description="Disordered" evidence="1">
    <location>
        <begin position="1731"/>
        <end position="1750"/>
    </location>
</feature>
<organism evidence="3 4">
    <name type="scientific">Jaminaea rosea</name>
    <dbReference type="NCBI Taxonomy" id="1569628"/>
    <lineage>
        <taxon>Eukaryota</taxon>
        <taxon>Fungi</taxon>
        <taxon>Dikarya</taxon>
        <taxon>Basidiomycota</taxon>
        <taxon>Ustilaginomycotina</taxon>
        <taxon>Exobasidiomycetes</taxon>
        <taxon>Microstromatales</taxon>
        <taxon>Microstromatales incertae sedis</taxon>
        <taxon>Jaminaea</taxon>
    </lineage>
</organism>
<dbReference type="Proteomes" id="UP000245884">
    <property type="component" value="Unassembled WGS sequence"/>
</dbReference>
<dbReference type="EMBL" id="KZ819663">
    <property type="protein sequence ID" value="PWN29586.1"/>
    <property type="molecule type" value="Genomic_DNA"/>
</dbReference>
<name>A0A316UWB6_9BASI</name>
<feature type="transmembrane region" description="Helical" evidence="2">
    <location>
        <begin position="1847"/>
        <end position="1867"/>
    </location>
</feature>
<dbReference type="GeneID" id="37030628"/>
<feature type="compositionally biased region" description="Polar residues" evidence="1">
    <location>
        <begin position="1740"/>
        <end position="1750"/>
    </location>
</feature>
<evidence type="ECO:0000256" key="2">
    <source>
        <dbReference type="SAM" id="Phobius"/>
    </source>
</evidence>
<sequence>MAALQPDSYEQNGNGVAADLGEGPSGPSHRSKSKGLSRLPFVRKIVTRLIDSATLDLTVLDVKQPLSSEGLTASVHLRVSELSTGPLPLKAKLKFKGVTELCWPSDSPLSKLSAVSSAKAQSRAGEVIATASLGDLKVTPCAPAVSAGATTLSLDNSPAAVSQVGAFARALIQAPVDQMFPIILRANGVQIKAYGFTFSGLEMEKVVPLGGLGNMGDALRYPEFGAPLLKTPSQASSYEPRGFLARYRSRNFKVDSNGETRRLPGTLIASNLDIIGGDPEQGIFITATVNLNIPKAVKGLPPLSVQIGELRFALCLPTGGTSNPYISVGHLSLADTLLKIGCNNEVQAKGVIRIPTNLQPDSREAKACAGLFTSLLQNEPSTIVAMETESIPLSDAPWMAEAFRGAAIWATLPPLGDKARLLDGAQLKAENELSIHGGNSNTSRSRSDSIGSHQVESARDSTYIRTTLRNSFGAAIHVRKLRVRACEEDGDHTNGAAELGRIITPDNWEGIVLQPNDHVPVTLPFDLNEDPVVLIRLLRASARKEGVELGEEFNRVLDLADRRETVPSGGPRDAPTKDFAPLLTQALSNLSVSAVVSIEDVSIGGYTIPSGIDFTQRSLAITITGATAAWIVPRVGAPLVSELVEAGNIQVGAIDVHDLTANGMVATAALKLSNFGPIAAEVSLEYGLAFVWTHGERKGHTAALFYVNGPLQIQPGKTCEEVREVNIVPAHGQSSVDDFAAFVGALLEEETSTWLLEAPSIRVSAGGSDFHPHLSKQITLRGFGNFPDVAAEDFDILGEEPLSPSMAAQTGLRTDAMSLGFKATVTLPNMSDITLFLAKLKAELLVDELVIGQITMRDVLLARGQSTTVRVKGFIYAIPDMERLGSLASDLLANKSVQLAVRGQSAVVGRLPAQKGSMARSASMGSHREAHPSVEWLNAALRNLRLGVTIRHGPHDVVQRIELETLTAAFPRHGEPQLEVGAILVKYEVPFPIDVAIEHVQADVTILLDGTVVGKGTAAESQVLESQERAGSRRRKDSRSDSEVEFATGILKLSLSSFEVQTSSDAFSRMIKHVFESDESDRISLLGVAHVRVRTALGIMPCHVDLGAEHKLRMKGMRALRTSPTDYTGLQVVDGTPERLKVTFDLFLNNPSKNVMFKLPDTGLSFAAFYRGAFVGRAYVGGDSGPFSLTSGPCAFKNVEFFYYPKETEEKAVRQLPANFLSGKVTNLEIRGDEESTEVEAMRPALSSLRLSFDLKPLVDRMLIASIEITLGAKVLTANAVECVFAISNPLMVPIDLTSLSFIARYKGKPFGSASMKWSEGAALRVSPGSGPSNPGQASGQCLVTLGQRLDQLVRAFLAERGQIYLQVDLTAGVEMGGYRIPLFEYTQERLPLHIRNLSGPTAAIVDVFASPRRSADDADGYHVSALDLSYRACLAGSSCCRRISVVEAQPADSFSYVTLPFHLGPQLTPSPPLLNYFRKTSAALFFQPAAPVSQAAALALLSSKSSAQYSASYVASPSGLPDKTEGPQTGTNKCGTGSNANSQCQNAYINSLTDFCLFGPPVPGSVSDHEGDAVSYCTKSGRGTRLIPEGTITGASFVYAPHYVQVTGHGDFTKINVTPGDAGGELDPHGADGTGNPKGGLLFHCSNGKCNQLHEWMEFLSDSEFCIRGCYDGDRATSLCRHTYDVLGCGFNMPANYPTGYFETCDSNDAEDIAFYDGSYFAQDMTKTGAQVPAPHAPPQSSMCSQTPGNQLYGDLGANPFGGSAGNTNTASSSSNQPSSSSSSSSSSSTSPTTSSSTTSTSTSSSTSSMTTARPSSSDGGNRVAANTPTTTQANGPHSFVSSATAAHVGLAACVGLAGLMGGVLFL</sequence>
<dbReference type="Pfam" id="PF12505">
    <property type="entry name" value="DUF3712"/>
    <property type="match status" value="1"/>
</dbReference>
<reference evidence="3 4" key="1">
    <citation type="journal article" date="2018" name="Mol. Biol. Evol.">
        <title>Broad Genomic Sampling Reveals a Smut Pathogenic Ancestry of the Fungal Clade Ustilaginomycotina.</title>
        <authorList>
            <person name="Kijpornyongpan T."/>
            <person name="Mondo S.J."/>
            <person name="Barry K."/>
            <person name="Sandor L."/>
            <person name="Lee J."/>
            <person name="Lipzen A."/>
            <person name="Pangilinan J."/>
            <person name="LaButti K."/>
            <person name="Hainaut M."/>
            <person name="Henrissat B."/>
            <person name="Grigoriev I.V."/>
            <person name="Spatafora J.W."/>
            <person name="Aime M.C."/>
        </authorList>
    </citation>
    <scope>NUCLEOTIDE SEQUENCE [LARGE SCALE GENOMIC DNA]</scope>
    <source>
        <strain evidence="3 4">MCA 5214</strain>
    </source>
</reference>
<evidence type="ECO:0000313" key="4">
    <source>
        <dbReference type="Proteomes" id="UP000245884"/>
    </source>
</evidence>
<keyword evidence="2" id="KW-1133">Transmembrane helix</keyword>
<keyword evidence="4" id="KW-1185">Reference proteome</keyword>
<feature type="compositionally biased region" description="Polar residues" evidence="1">
    <location>
        <begin position="437"/>
        <end position="455"/>
    </location>
</feature>
<dbReference type="InterPro" id="IPR046368">
    <property type="entry name" value="Tag1"/>
</dbReference>
<feature type="compositionally biased region" description="Low complexity" evidence="1">
    <location>
        <begin position="1767"/>
        <end position="1819"/>
    </location>
</feature>
<feature type="region of interest" description="Disordered" evidence="1">
    <location>
        <begin position="433"/>
        <end position="456"/>
    </location>
</feature>
<dbReference type="PANTHER" id="PTHR35895">
    <property type="entry name" value="CHROMOSOME 16, WHOLE GENOME SHOTGUN SEQUENCE"/>
    <property type="match status" value="1"/>
</dbReference>
<dbReference type="InterPro" id="IPR022185">
    <property type="entry name" value="DUF3712"/>
</dbReference>
<dbReference type="RefSeq" id="XP_025364198.1">
    <property type="nucleotide sequence ID" value="XM_025508805.1"/>
</dbReference>
<keyword evidence="2" id="KW-0472">Membrane</keyword>
<feature type="region of interest" description="Disordered" evidence="1">
    <location>
        <begin position="1756"/>
        <end position="1838"/>
    </location>
</feature>
<dbReference type="GO" id="GO:0000329">
    <property type="term" value="C:fungal-type vacuole membrane"/>
    <property type="evidence" value="ECO:0007669"/>
    <property type="project" value="InterPro"/>
</dbReference>
<feature type="region of interest" description="Disordered" evidence="1">
    <location>
        <begin position="1"/>
        <end position="35"/>
    </location>
</feature>
<protein>
    <submittedName>
        <fullName evidence="3">Uncharacterized protein</fullName>
    </submittedName>
</protein>
<keyword evidence="2" id="KW-0812">Transmembrane</keyword>
<proteinExistence type="predicted"/>
<gene>
    <name evidence="3" type="ORF">BDZ90DRAFT_273522</name>
</gene>